<gene>
    <name evidence="2" type="ORF">BQ2448_2786</name>
</gene>
<organism evidence="2 3">
    <name type="scientific">Microbotryum intermedium</name>
    <dbReference type="NCBI Taxonomy" id="269621"/>
    <lineage>
        <taxon>Eukaryota</taxon>
        <taxon>Fungi</taxon>
        <taxon>Dikarya</taxon>
        <taxon>Basidiomycota</taxon>
        <taxon>Pucciniomycotina</taxon>
        <taxon>Microbotryomycetes</taxon>
        <taxon>Microbotryales</taxon>
        <taxon>Microbotryaceae</taxon>
        <taxon>Microbotryum</taxon>
    </lineage>
</organism>
<feature type="region of interest" description="Disordered" evidence="1">
    <location>
        <begin position="468"/>
        <end position="559"/>
    </location>
</feature>
<name>A0A238FJ42_9BASI</name>
<feature type="compositionally biased region" description="Low complexity" evidence="1">
    <location>
        <begin position="420"/>
        <end position="437"/>
    </location>
</feature>
<proteinExistence type="predicted"/>
<feature type="compositionally biased region" description="Polar residues" evidence="1">
    <location>
        <begin position="842"/>
        <end position="890"/>
    </location>
</feature>
<feature type="region of interest" description="Disordered" evidence="1">
    <location>
        <begin position="655"/>
        <end position="674"/>
    </location>
</feature>
<feature type="compositionally biased region" description="Low complexity" evidence="1">
    <location>
        <begin position="343"/>
        <end position="371"/>
    </location>
</feature>
<feature type="region of interest" description="Disordered" evidence="1">
    <location>
        <begin position="903"/>
        <end position="923"/>
    </location>
</feature>
<feature type="compositionally biased region" description="Polar residues" evidence="1">
    <location>
        <begin position="212"/>
        <end position="222"/>
    </location>
</feature>
<dbReference type="OrthoDB" id="2538013at2759"/>
<feature type="compositionally biased region" description="Polar residues" evidence="1">
    <location>
        <begin position="913"/>
        <end position="923"/>
    </location>
</feature>
<reference evidence="3" key="1">
    <citation type="submission" date="2016-09" db="EMBL/GenBank/DDBJ databases">
        <authorList>
            <person name="Jeantristanb JTB J.-T."/>
            <person name="Ricardo R."/>
        </authorList>
    </citation>
    <scope>NUCLEOTIDE SEQUENCE [LARGE SCALE GENOMIC DNA]</scope>
</reference>
<feature type="compositionally biased region" description="Polar residues" evidence="1">
    <location>
        <begin position="186"/>
        <end position="195"/>
    </location>
</feature>
<evidence type="ECO:0000313" key="2">
    <source>
        <dbReference type="EMBL" id="SCV71198.1"/>
    </source>
</evidence>
<feature type="region of interest" description="Disordered" evidence="1">
    <location>
        <begin position="715"/>
        <end position="890"/>
    </location>
</feature>
<feature type="compositionally biased region" description="Polar residues" evidence="1">
    <location>
        <begin position="310"/>
        <end position="322"/>
    </location>
</feature>
<keyword evidence="3" id="KW-1185">Reference proteome</keyword>
<feature type="compositionally biased region" description="Low complexity" evidence="1">
    <location>
        <begin position="903"/>
        <end position="912"/>
    </location>
</feature>
<protein>
    <submittedName>
        <fullName evidence="2">BQ2448_2786 protein</fullName>
    </submittedName>
</protein>
<accession>A0A238FJ42</accession>
<evidence type="ECO:0000313" key="3">
    <source>
        <dbReference type="Proteomes" id="UP000198372"/>
    </source>
</evidence>
<feature type="compositionally biased region" description="Polar residues" evidence="1">
    <location>
        <begin position="131"/>
        <end position="151"/>
    </location>
</feature>
<dbReference type="AlphaFoldDB" id="A0A238FJ42"/>
<feature type="region of interest" description="Disordered" evidence="1">
    <location>
        <begin position="16"/>
        <end position="242"/>
    </location>
</feature>
<evidence type="ECO:0000256" key="1">
    <source>
        <dbReference type="SAM" id="MobiDB-lite"/>
    </source>
</evidence>
<sequence>MPRFLTTFEAPVVATGRTSSETTLESAPSSSSSPSLAAKAAAAAASRPARSPLRPSRPLFPSTLASPSLSSSAPSASTPRTCSGSTAPSSPWNSPSTAAASPSADGVRPSGPGAPSPTSLGTETAPLASYLSASSDSTMRPPTQVVTSNPVSYYDSTASTSDDEQQHDQSRAARRSRNRRAHASAGPSSTLQTPSEGPFRRASYEVLPKPPSTSTNGTPQDGSSERARAYGRAGTAPSVPASRVIHQSDVSRISALSHLHGNAQKGTQATIPGGLGLQNVEYGAEGRSKRNNGQWSDGRTRYVSQTGQTIFPSTNESYNSRSPVFLQSFPTSAGEGRSPTAYSGGSPTLSSGSSHTNASRAPPMRPARSARFLPDQVDKHERGRNGTASSTSAPRHNNGSRSSFQIVELQPDHIVFPECAPAQSQTRRSRSPSSTSSRRLDVIPANAVSKSNTTNHYDSTLFEYSARPASVRSAPSSYTATESESHRLYFPPPPPKQSPDPASNASLIFPSALRPAPRSPDATQDSGLFPERPRSSPKARSPVFPSASAPSSSERSTRTSALPFLGPVLSLGKTSSTKNSSIFPLFSASSRQPDLDPRLEDELDQMIRAQHRGVSPVQGPRFPSTFRSPKETNVYDDLLGEVDKVNLKVSAVNLGRTSPASPRSAPLHAAPESESLSSAFDEALAALHTRQRTISGDTLASDSFADYIDANEVSPLQSSESGDGDGKNQGANGVPRIGHSTPASDHSRRMSAIGEEAEEEVEDGDRRNSVLTLRRRSSPRNSRNLSILPPPIDKGLRSSDPPPDSQAILAETPPRRQPPSLASGLPLPSPSTNVFRSRDPSHSASVHSTRSTPSTPNRNLQSPGRSIFSLSNESPLSTPSYAGSVAPSTRSMRSITKRLGSFFSGTSSASSSPRTKSFGSKNGQLNMVGISSEAIRAAGLFQDDGPEVLAESDPRAALTNKLAHRSRISENEIGSSSSSSSLTKASEEVTQLEGLFARFEREEKERLKGITAHRRRNASAPATIGLAYVP</sequence>
<feature type="compositionally biased region" description="Basic residues" evidence="1">
    <location>
        <begin position="172"/>
        <end position="182"/>
    </location>
</feature>
<dbReference type="EMBL" id="FMSP01000007">
    <property type="protein sequence ID" value="SCV71198.1"/>
    <property type="molecule type" value="Genomic_DNA"/>
</dbReference>
<feature type="region of interest" description="Disordered" evidence="1">
    <location>
        <begin position="310"/>
        <end position="400"/>
    </location>
</feature>
<feature type="compositionally biased region" description="Low complexity" evidence="1">
    <location>
        <begin position="18"/>
        <end position="104"/>
    </location>
</feature>
<feature type="region of interest" description="Disordered" evidence="1">
    <location>
        <begin position="418"/>
        <end position="454"/>
    </location>
</feature>
<feature type="compositionally biased region" description="Low complexity" evidence="1">
    <location>
        <begin position="468"/>
        <end position="477"/>
    </location>
</feature>
<feature type="compositionally biased region" description="Polar residues" evidence="1">
    <location>
        <begin position="386"/>
        <end position="400"/>
    </location>
</feature>
<feature type="compositionally biased region" description="Low complexity" evidence="1">
    <location>
        <begin position="539"/>
        <end position="559"/>
    </location>
</feature>
<dbReference type="Proteomes" id="UP000198372">
    <property type="component" value="Unassembled WGS sequence"/>
</dbReference>